<dbReference type="RefSeq" id="WP_261615103.1">
    <property type="nucleotide sequence ID" value="NZ_JALIDZ010000003.1"/>
</dbReference>
<name>A0AAW5QV03_9HYPH</name>
<evidence type="ECO:0000256" key="1">
    <source>
        <dbReference type="SAM" id="MobiDB-lite"/>
    </source>
</evidence>
<keyword evidence="4" id="KW-1185">Reference proteome</keyword>
<evidence type="ECO:0000313" key="4">
    <source>
        <dbReference type="Proteomes" id="UP001320898"/>
    </source>
</evidence>
<protein>
    <submittedName>
        <fullName evidence="3">Beta-propeller fold lactonase family protein</fullName>
    </submittedName>
</protein>
<evidence type="ECO:0000256" key="2">
    <source>
        <dbReference type="SAM" id="SignalP"/>
    </source>
</evidence>
<dbReference type="SUPFAM" id="SSF51004">
    <property type="entry name" value="C-terminal (heme d1) domain of cytochrome cd1-nitrite reductase"/>
    <property type="match status" value="1"/>
</dbReference>
<dbReference type="EMBL" id="JALIDZ010000003">
    <property type="protein sequence ID" value="MCT8971523.1"/>
    <property type="molecule type" value="Genomic_DNA"/>
</dbReference>
<feature type="chain" id="PRO_5043801032" evidence="2">
    <location>
        <begin position="25"/>
        <end position="353"/>
    </location>
</feature>
<accession>A0AAW5QV03</accession>
<evidence type="ECO:0000313" key="3">
    <source>
        <dbReference type="EMBL" id="MCT8971523.1"/>
    </source>
</evidence>
<sequence length="353" mass="36416">MKRCIRILTGVTALSVASLGVAQAATVYIPEGSAGQAIVVDAGTDTVVGRIGGLPDVHGLGAAVSGRYLVAGSYAETSSDQMPAVDRPAGMPEDEHAAHHDAKARKGASSGNAVSILTIIDADDGKPVRRLEVPGAVHHVAVSPDGRYAVATHPNADGISVVDLSGLTVRTLLRTGAMPNYAEFSADGSRVYVSNAGDGTVSEIDVDRWVVRRDLPAGETPEHIVLAPDGRTLYVANAEAGAVSALAIEQGGVDRTFAVGGELHGLDISDDGDTLYVSGIGEDKVVAIDLPSGSMRTASLGPGPYHLAVIRGTGKLYVSSREEPEVWVVDEATLTPRGTIPVKGEAHQMVVLP</sequence>
<dbReference type="PANTHER" id="PTHR47197:SF3">
    <property type="entry name" value="DIHYDRO-HEME D1 DEHYDROGENASE"/>
    <property type="match status" value="1"/>
</dbReference>
<dbReference type="PANTHER" id="PTHR47197">
    <property type="entry name" value="PROTEIN NIRF"/>
    <property type="match status" value="1"/>
</dbReference>
<dbReference type="Pfam" id="PF10282">
    <property type="entry name" value="Lactonase"/>
    <property type="match status" value="1"/>
</dbReference>
<comment type="caution">
    <text evidence="3">The sequence shown here is derived from an EMBL/GenBank/DDBJ whole genome shotgun (WGS) entry which is preliminary data.</text>
</comment>
<dbReference type="InterPro" id="IPR051200">
    <property type="entry name" value="Host-pathogen_enzymatic-act"/>
</dbReference>
<feature type="signal peptide" evidence="2">
    <location>
        <begin position="1"/>
        <end position="24"/>
    </location>
</feature>
<reference evidence="3 4" key="1">
    <citation type="submission" date="2022-04" db="EMBL/GenBank/DDBJ databases">
        <authorList>
            <person name="Ye Y.-Q."/>
            <person name="Du Z.-J."/>
        </authorList>
    </citation>
    <scope>NUCLEOTIDE SEQUENCE [LARGE SCALE GENOMIC DNA]</scope>
    <source>
        <strain evidence="3 4">A6E488</strain>
    </source>
</reference>
<dbReference type="AlphaFoldDB" id="A0AAW5QV03"/>
<dbReference type="Proteomes" id="UP001320898">
    <property type="component" value="Unassembled WGS sequence"/>
</dbReference>
<keyword evidence="2" id="KW-0732">Signal</keyword>
<dbReference type="InterPro" id="IPR011048">
    <property type="entry name" value="Haem_d1_sf"/>
</dbReference>
<gene>
    <name evidence="3" type="ORF">MUB46_06630</name>
</gene>
<organism evidence="3 4">
    <name type="scientific">Microbaculum marinisediminis</name>
    <dbReference type="NCBI Taxonomy" id="2931392"/>
    <lineage>
        <taxon>Bacteria</taxon>
        <taxon>Pseudomonadati</taxon>
        <taxon>Pseudomonadota</taxon>
        <taxon>Alphaproteobacteria</taxon>
        <taxon>Hyphomicrobiales</taxon>
        <taxon>Tepidamorphaceae</taxon>
        <taxon>Microbaculum</taxon>
    </lineage>
</organism>
<dbReference type="Gene3D" id="2.130.10.10">
    <property type="entry name" value="YVTN repeat-like/Quinoprotein amine dehydrogenase"/>
    <property type="match status" value="2"/>
</dbReference>
<feature type="region of interest" description="Disordered" evidence="1">
    <location>
        <begin position="79"/>
        <end position="108"/>
    </location>
</feature>
<dbReference type="InterPro" id="IPR015943">
    <property type="entry name" value="WD40/YVTN_repeat-like_dom_sf"/>
</dbReference>
<proteinExistence type="predicted"/>
<dbReference type="InterPro" id="IPR019405">
    <property type="entry name" value="Lactonase_7-beta_prop"/>
</dbReference>